<feature type="transmembrane region" description="Helical" evidence="2">
    <location>
        <begin position="83"/>
        <end position="100"/>
    </location>
</feature>
<sequence>MDDTLQSIQSGFAVAISNIITFLPELLLFLVILILGLVIAKLLAKVIEKILEKVGFDRAVERGGIKKALARSKYDASDIVAKLVYYFLFLFVLQLAFGVFGPNPISDLLAGIIAYLPLIFVALIIIVITFAIAAAVRELIISTLGGLSYGKLLANLASGFIILIGVIAALNQVNIAVTVTTPILIAILAAIVGILVVGVGGGLIKPMQTRWESYLNKAEEEVPKIAAQAKNAPSLTQRTQEAQQPNITAVAADRGPRSRP</sequence>
<name>A0A4R8W5H7_9MICO</name>
<feature type="transmembrane region" description="Helical" evidence="2">
    <location>
        <begin position="183"/>
        <end position="204"/>
    </location>
</feature>
<reference evidence="3 4" key="1">
    <citation type="submission" date="2019-03" db="EMBL/GenBank/DDBJ databases">
        <title>Genomics of glacier-inhabiting Cryobacterium strains.</title>
        <authorList>
            <person name="Liu Q."/>
            <person name="Xin Y.-H."/>
        </authorList>
    </citation>
    <scope>NUCLEOTIDE SEQUENCE [LARGE SCALE GENOMIC DNA]</scope>
    <source>
        <strain evidence="3 4">RHLS22-1</strain>
    </source>
</reference>
<dbReference type="Gene3D" id="1.10.287.1260">
    <property type="match status" value="1"/>
</dbReference>
<comment type="caution">
    <text evidence="3">The sequence shown here is derived from an EMBL/GenBank/DDBJ whole genome shotgun (WGS) entry which is preliminary data.</text>
</comment>
<dbReference type="AlphaFoldDB" id="A0A4R8W5H7"/>
<keyword evidence="4" id="KW-1185">Reference proteome</keyword>
<evidence type="ECO:0000256" key="1">
    <source>
        <dbReference type="SAM" id="MobiDB-lite"/>
    </source>
</evidence>
<proteinExistence type="predicted"/>
<protein>
    <recommendedName>
        <fullName evidence="5">Mechanosensitive ion channel</fullName>
    </recommendedName>
</protein>
<dbReference type="Proteomes" id="UP000297907">
    <property type="component" value="Unassembled WGS sequence"/>
</dbReference>
<dbReference type="OrthoDB" id="5184470at2"/>
<dbReference type="Pfam" id="PF05552">
    <property type="entry name" value="MS_channel_1st_1"/>
    <property type="match status" value="2"/>
</dbReference>
<gene>
    <name evidence="3" type="ORF">E3O42_11265</name>
</gene>
<feature type="transmembrane region" description="Helical" evidence="2">
    <location>
        <begin position="12"/>
        <end position="40"/>
    </location>
</feature>
<keyword evidence="2" id="KW-0812">Transmembrane</keyword>
<evidence type="ECO:0000256" key="2">
    <source>
        <dbReference type="SAM" id="Phobius"/>
    </source>
</evidence>
<dbReference type="RefSeq" id="WP_134454027.1">
    <property type="nucleotide sequence ID" value="NZ_SOFL01000036.1"/>
</dbReference>
<dbReference type="InterPro" id="IPR008910">
    <property type="entry name" value="MSC_TM_helix"/>
</dbReference>
<evidence type="ECO:0008006" key="5">
    <source>
        <dbReference type="Google" id="ProtNLM"/>
    </source>
</evidence>
<keyword evidence="2" id="KW-1133">Transmembrane helix</keyword>
<evidence type="ECO:0000313" key="3">
    <source>
        <dbReference type="EMBL" id="TFC01048.1"/>
    </source>
</evidence>
<feature type="compositionally biased region" description="Polar residues" evidence="1">
    <location>
        <begin position="232"/>
        <end position="247"/>
    </location>
</feature>
<feature type="transmembrane region" description="Helical" evidence="2">
    <location>
        <begin position="112"/>
        <end position="140"/>
    </location>
</feature>
<organism evidence="3 4">
    <name type="scientific">Cryobacterium adonitolivorans</name>
    <dbReference type="NCBI Taxonomy" id="1259189"/>
    <lineage>
        <taxon>Bacteria</taxon>
        <taxon>Bacillati</taxon>
        <taxon>Actinomycetota</taxon>
        <taxon>Actinomycetes</taxon>
        <taxon>Micrococcales</taxon>
        <taxon>Microbacteriaceae</taxon>
        <taxon>Cryobacterium</taxon>
    </lineage>
</organism>
<feature type="region of interest" description="Disordered" evidence="1">
    <location>
        <begin position="232"/>
        <end position="260"/>
    </location>
</feature>
<accession>A0A4R8W5H7</accession>
<dbReference type="EMBL" id="SOFL01000036">
    <property type="protein sequence ID" value="TFC01048.1"/>
    <property type="molecule type" value="Genomic_DNA"/>
</dbReference>
<keyword evidence="2" id="KW-0472">Membrane</keyword>
<feature type="transmembrane region" description="Helical" evidence="2">
    <location>
        <begin position="152"/>
        <end position="171"/>
    </location>
</feature>
<evidence type="ECO:0000313" key="4">
    <source>
        <dbReference type="Proteomes" id="UP000297907"/>
    </source>
</evidence>